<comment type="similarity">
    <text evidence="6">Belongs to the major facilitator superfamily. Spinster (TC 2.A.1.49) family.</text>
</comment>
<evidence type="ECO:0000313" key="9">
    <source>
        <dbReference type="EMBL" id="CAE0150056.1"/>
    </source>
</evidence>
<feature type="transmembrane region" description="Helical" evidence="7">
    <location>
        <begin position="88"/>
        <end position="108"/>
    </location>
</feature>
<comment type="subcellular location">
    <subcellularLocation>
        <location evidence="1">Membrane</location>
        <topology evidence="1">Multi-pass membrane protein</topology>
    </subcellularLocation>
</comment>
<feature type="domain" description="Major facilitator superfamily (MFS) profile" evidence="8">
    <location>
        <begin position="18"/>
        <end position="459"/>
    </location>
</feature>
<evidence type="ECO:0000256" key="7">
    <source>
        <dbReference type="SAM" id="Phobius"/>
    </source>
</evidence>
<feature type="transmembrane region" description="Helical" evidence="7">
    <location>
        <begin position="311"/>
        <end position="331"/>
    </location>
</feature>
<accession>A0A7S3C0T0</accession>
<evidence type="ECO:0000256" key="1">
    <source>
        <dbReference type="ARBA" id="ARBA00004141"/>
    </source>
</evidence>
<evidence type="ECO:0000256" key="5">
    <source>
        <dbReference type="ARBA" id="ARBA00023136"/>
    </source>
</evidence>
<feature type="transmembrane region" description="Helical" evidence="7">
    <location>
        <begin position="142"/>
        <end position="161"/>
    </location>
</feature>
<sequence length="472" mass="49368">MVVSAMSGSLREPPPRSSLPLLYTVAFLERADEALLPACYAALGATFGASPSELGMLTSARAALQAVACLPAGAAADRGDRLSVAGSACAGWGVLSLLLALAPAFWLVALLRGLTGMCLAAALPATQAVLSDTFAEEGRGRAFGTLALIASGGAALAAALLAPLSTARFTLIAEAVVVEGWRVAFAAVGVASVIAGLALRAFTNKGSYQYADGVGFNVRWLRKLAADTVRDAMEMARHKTLQVVCAQGAVGSIPWKGLLFLTMYLQQSGFGDTYAGGITGAFLAGNALGSVLGGEISDTWARWLGPVVGRVAAAQTSVALGLPFSLLLFRWLPIPFEGADAESEAWRLLPIYVATTFTFALGASWCGSVNNTIMSCVVLPERRCAIFSFDRFFEGIVSSFSSVVVGWMAEASGWRRDAPPGDAANARALGGAILNACLAPWCLCLLAYTLLYRTFPSDLQRLRKGKMREASF</sequence>
<dbReference type="PANTHER" id="PTHR23505:SF52">
    <property type="entry name" value="MAJOR FACILITATOR SUPERFAMILY PROTEIN"/>
    <property type="match status" value="1"/>
</dbReference>
<dbReference type="InterPro" id="IPR020846">
    <property type="entry name" value="MFS_dom"/>
</dbReference>
<feature type="transmembrane region" description="Helical" evidence="7">
    <location>
        <begin position="114"/>
        <end position="130"/>
    </location>
</feature>
<dbReference type="PROSITE" id="PS50850">
    <property type="entry name" value="MFS"/>
    <property type="match status" value="1"/>
</dbReference>
<feature type="transmembrane region" description="Helical" evidence="7">
    <location>
        <begin position="392"/>
        <end position="409"/>
    </location>
</feature>
<gene>
    <name evidence="9" type="ORF">PSIN1315_LOCUS12586</name>
</gene>
<evidence type="ECO:0000256" key="6">
    <source>
        <dbReference type="ARBA" id="ARBA00024338"/>
    </source>
</evidence>
<organism evidence="9">
    <name type="scientific">Prasinoderma singulare</name>
    <dbReference type="NCBI Taxonomy" id="676789"/>
    <lineage>
        <taxon>Eukaryota</taxon>
        <taxon>Viridiplantae</taxon>
        <taxon>Prasinodermophyta</taxon>
        <taxon>Prasinodermophyceae</taxon>
        <taxon>Prasinodermales</taxon>
        <taxon>Prasinodermaceae</taxon>
        <taxon>Prasinoderma</taxon>
    </lineage>
</organism>
<proteinExistence type="inferred from homology"/>
<dbReference type="SUPFAM" id="SSF103473">
    <property type="entry name" value="MFS general substrate transporter"/>
    <property type="match status" value="1"/>
</dbReference>
<name>A0A7S3C0T0_9VIRI</name>
<feature type="transmembrane region" description="Helical" evidence="7">
    <location>
        <begin position="181"/>
        <end position="199"/>
    </location>
</feature>
<dbReference type="Gene3D" id="1.20.1250.20">
    <property type="entry name" value="MFS general substrate transporter like domains"/>
    <property type="match status" value="1"/>
</dbReference>
<dbReference type="AlphaFoldDB" id="A0A7S3C0T0"/>
<keyword evidence="5 7" id="KW-0472">Membrane</keyword>
<evidence type="ECO:0000256" key="3">
    <source>
        <dbReference type="ARBA" id="ARBA00022692"/>
    </source>
</evidence>
<dbReference type="InterPro" id="IPR011701">
    <property type="entry name" value="MFS"/>
</dbReference>
<feature type="transmembrane region" description="Helical" evidence="7">
    <location>
        <begin position="429"/>
        <end position="451"/>
    </location>
</feature>
<dbReference type="Pfam" id="PF07690">
    <property type="entry name" value="MFS_1"/>
    <property type="match status" value="1"/>
</dbReference>
<feature type="transmembrane region" description="Helical" evidence="7">
    <location>
        <begin position="351"/>
        <end position="380"/>
    </location>
</feature>
<dbReference type="PANTHER" id="PTHR23505">
    <property type="entry name" value="SPINSTER"/>
    <property type="match status" value="1"/>
</dbReference>
<evidence type="ECO:0000256" key="4">
    <source>
        <dbReference type="ARBA" id="ARBA00022989"/>
    </source>
</evidence>
<dbReference type="GO" id="GO:0016020">
    <property type="term" value="C:membrane"/>
    <property type="evidence" value="ECO:0007669"/>
    <property type="project" value="UniProtKB-SubCell"/>
</dbReference>
<reference evidence="9" key="1">
    <citation type="submission" date="2021-01" db="EMBL/GenBank/DDBJ databases">
        <authorList>
            <person name="Corre E."/>
            <person name="Pelletier E."/>
            <person name="Niang G."/>
            <person name="Scheremetjew M."/>
            <person name="Finn R."/>
            <person name="Kale V."/>
            <person name="Holt S."/>
            <person name="Cochrane G."/>
            <person name="Meng A."/>
            <person name="Brown T."/>
            <person name="Cohen L."/>
        </authorList>
    </citation>
    <scope>NUCLEOTIDE SEQUENCE</scope>
    <source>
        <strain evidence="9">RCC927</strain>
    </source>
</reference>
<dbReference type="InterPro" id="IPR044770">
    <property type="entry name" value="MFS_spinster-like"/>
</dbReference>
<dbReference type="EMBL" id="HBHY01019675">
    <property type="protein sequence ID" value="CAE0150056.1"/>
    <property type="molecule type" value="Transcribed_RNA"/>
</dbReference>
<keyword evidence="2" id="KW-0813">Transport</keyword>
<protein>
    <recommendedName>
        <fullName evidence="8">Major facilitator superfamily (MFS) profile domain-containing protein</fullName>
    </recommendedName>
</protein>
<keyword evidence="3 7" id="KW-0812">Transmembrane</keyword>
<evidence type="ECO:0000259" key="8">
    <source>
        <dbReference type="PROSITE" id="PS50850"/>
    </source>
</evidence>
<dbReference type="GO" id="GO:0022857">
    <property type="term" value="F:transmembrane transporter activity"/>
    <property type="evidence" value="ECO:0007669"/>
    <property type="project" value="InterPro"/>
</dbReference>
<keyword evidence="4 7" id="KW-1133">Transmembrane helix</keyword>
<evidence type="ECO:0000256" key="2">
    <source>
        <dbReference type="ARBA" id="ARBA00022448"/>
    </source>
</evidence>
<dbReference type="InterPro" id="IPR036259">
    <property type="entry name" value="MFS_trans_sf"/>
</dbReference>